<gene>
    <name evidence="1" type="ORF">GCM10008024_05100</name>
    <name evidence="2" type="ORF">SAMN05444006_10138</name>
</gene>
<dbReference type="AlphaFoldDB" id="A0AAN4ZYZ0"/>
<evidence type="ECO:0000313" key="1">
    <source>
        <dbReference type="EMBL" id="GHD99066.1"/>
    </source>
</evidence>
<dbReference type="EMBL" id="FNOB01000001">
    <property type="protein sequence ID" value="SDW01041.1"/>
    <property type="molecule type" value="Genomic_DNA"/>
</dbReference>
<accession>A0AAN4ZYZ0</accession>
<organism evidence="1 4">
    <name type="scientific">Allgaiera indica</name>
    <dbReference type="NCBI Taxonomy" id="765699"/>
    <lineage>
        <taxon>Bacteria</taxon>
        <taxon>Pseudomonadati</taxon>
        <taxon>Pseudomonadota</taxon>
        <taxon>Alphaproteobacteria</taxon>
        <taxon>Rhodobacterales</taxon>
        <taxon>Paracoccaceae</taxon>
        <taxon>Allgaiera</taxon>
    </lineage>
</organism>
<keyword evidence="3" id="KW-1185">Reference proteome</keyword>
<reference evidence="1" key="1">
    <citation type="journal article" date="2014" name="Int. J. Syst. Evol. Microbiol.">
        <title>Complete genome sequence of Corynebacterium casei LMG S-19264T (=DSM 44701T), isolated from a smear-ripened cheese.</title>
        <authorList>
            <consortium name="US DOE Joint Genome Institute (JGI-PGF)"/>
            <person name="Walter F."/>
            <person name="Albersmeier A."/>
            <person name="Kalinowski J."/>
            <person name="Ruckert C."/>
        </authorList>
    </citation>
    <scope>NUCLEOTIDE SEQUENCE</scope>
    <source>
        <strain evidence="1">CGMCC 1.10859</strain>
    </source>
</reference>
<reference evidence="2 3" key="2">
    <citation type="submission" date="2016-10" db="EMBL/GenBank/DDBJ databases">
        <authorList>
            <person name="Varghese N."/>
            <person name="Submissions S."/>
        </authorList>
    </citation>
    <scope>NUCLEOTIDE SEQUENCE [LARGE SCALE GENOMIC DNA]</scope>
    <source>
        <strain evidence="2 3">DSM 24802</strain>
    </source>
</reference>
<dbReference type="EMBL" id="BNAB01000001">
    <property type="protein sequence ID" value="GHD99066.1"/>
    <property type="molecule type" value="Genomic_DNA"/>
</dbReference>
<evidence type="ECO:0000313" key="3">
    <source>
        <dbReference type="Proteomes" id="UP000199541"/>
    </source>
</evidence>
<evidence type="ECO:0000313" key="4">
    <source>
        <dbReference type="Proteomes" id="UP000634647"/>
    </source>
</evidence>
<dbReference type="RefSeq" id="WP_035839201.1">
    <property type="nucleotide sequence ID" value="NZ_BNAB01000001.1"/>
</dbReference>
<reference evidence="1" key="3">
    <citation type="submission" date="2023-06" db="EMBL/GenBank/DDBJ databases">
        <authorList>
            <person name="Sun Q."/>
            <person name="Zhou Y."/>
        </authorList>
    </citation>
    <scope>NUCLEOTIDE SEQUENCE</scope>
    <source>
        <strain evidence="1">CGMCC 1.10859</strain>
    </source>
</reference>
<protein>
    <recommendedName>
        <fullName evidence="5">DUF2125 domain-containing protein</fullName>
    </recommendedName>
</protein>
<dbReference type="InterPro" id="IPR018666">
    <property type="entry name" value="DUF2125"/>
</dbReference>
<evidence type="ECO:0000313" key="2">
    <source>
        <dbReference type="EMBL" id="SDW01041.1"/>
    </source>
</evidence>
<dbReference type="Pfam" id="PF09898">
    <property type="entry name" value="DUF2125"/>
    <property type="match status" value="1"/>
</dbReference>
<dbReference type="Proteomes" id="UP000199541">
    <property type="component" value="Unassembled WGS sequence"/>
</dbReference>
<name>A0AAN4ZYZ0_9RHOB</name>
<comment type="caution">
    <text evidence="1">The sequence shown here is derived from an EMBL/GenBank/DDBJ whole genome shotgun (WGS) entry which is preliminary data.</text>
</comment>
<dbReference type="Proteomes" id="UP000634647">
    <property type="component" value="Unassembled WGS sequence"/>
</dbReference>
<evidence type="ECO:0008006" key="5">
    <source>
        <dbReference type="Google" id="ProtNLM"/>
    </source>
</evidence>
<proteinExistence type="predicted"/>
<sequence>MRRLIAIVLIFAVLWFGYWFIARAALERGVADAFHNARAEGRVARYQSLGVTGFPNRFDMTLDKVALGLPLDASASASASTQAQAVWHAPQVQLIALSYRPNRMIAVLPGAQMLTLPDQKITLTSKQLAANFNLAADTALSFDSLALIGDKLDITSTDGWAATLKQGRLAANRLPAPATYRVGFEALDLTPNPALRARLDPNRDLPAVIDKLHLDGRLTLSAPLDRHVGESRPQPQAITLTDARLDWGQTRIVATGTLRRGAGGLAEGQLDVKIIQWQPLLRIAEADGVIEPARLATWRKALQALAQGSGRADTIDLPLVFGGGQISLGFLPLGPAPRF</sequence>